<dbReference type="InterPro" id="IPR002347">
    <property type="entry name" value="SDR_fam"/>
</dbReference>
<organism evidence="4">
    <name type="scientific">hydrocarbon metagenome</name>
    <dbReference type="NCBI Taxonomy" id="938273"/>
    <lineage>
        <taxon>unclassified sequences</taxon>
        <taxon>metagenomes</taxon>
        <taxon>ecological metagenomes</taxon>
    </lineage>
</organism>
<protein>
    <submittedName>
        <fullName evidence="4">3-oxoacyl-acp reductase</fullName>
        <ecNumber evidence="4">1.1.1.100</ecNumber>
    </submittedName>
</protein>
<reference evidence="4" key="1">
    <citation type="journal article" date="2015" name="Proc. Natl. Acad. Sci. U.S.A.">
        <title>Networks of energetic and metabolic interactions define dynamics in microbial communities.</title>
        <authorList>
            <person name="Embree M."/>
            <person name="Liu J.K."/>
            <person name="Al-Bassam M.M."/>
            <person name="Zengler K."/>
        </authorList>
    </citation>
    <scope>NUCLEOTIDE SEQUENCE</scope>
</reference>
<dbReference type="EMBL" id="LNQE01000852">
    <property type="protein sequence ID" value="KUG24298.1"/>
    <property type="molecule type" value="Genomic_DNA"/>
</dbReference>
<keyword evidence="2 4" id="KW-0560">Oxidoreductase</keyword>
<dbReference type="PRINTS" id="PR00081">
    <property type="entry name" value="GDHRDH"/>
</dbReference>
<feature type="domain" description="Ketoreductase" evidence="3">
    <location>
        <begin position="6"/>
        <end position="187"/>
    </location>
</feature>
<dbReference type="SMART" id="SM00822">
    <property type="entry name" value="PKS_KR"/>
    <property type="match status" value="1"/>
</dbReference>
<evidence type="ECO:0000259" key="3">
    <source>
        <dbReference type="SMART" id="SM00822"/>
    </source>
</evidence>
<dbReference type="AlphaFoldDB" id="A0A0W8FTU5"/>
<dbReference type="PANTHER" id="PTHR42879:SF2">
    <property type="entry name" value="3-OXOACYL-[ACYL-CARRIER-PROTEIN] REDUCTASE FABG"/>
    <property type="match status" value="1"/>
</dbReference>
<proteinExistence type="inferred from homology"/>
<dbReference type="GO" id="GO:0004316">
    <property type="term" value="F:3-oxoacyl-[acyl-carrier-protein] reductase (NADPH) activity"/>
    <property type="evidence" value="ECO:0007669"/>
    <property type="project" value="UniProtKB-EC"/>
</dbReference>
<accession>A0A0W8FTU5</accession>
<dbReference type="InterPro" id="IPR036291">
    <property type="entry name" value="NAD(P)-bd_dom_sf"/>
</dbReference>
<dbReference type="FunFam" id="3.40.50.720:FF:000173">
    <property type="entry name" value="3-oxoacyl-[acyl-carrier protein] reductase"/>
    <property type="match status" value="1"/>
</dbReference>
<dbReference type="PANTHER" id="PTHR42879">
    <property type="entry name" value="3-OXOACYL-(ACYL-CARRIER-PROTEIN) REDUCTASE"/>
    <property type="match status" value="1"/>
</dbReference>
<dbReference type="PROSITE" id="PS51257">
    <property type="entry name" value="PROKAR_LIPOPROTEIN"/>
    <property type="match status" value="1"/>
</dbReference>
<dbReference type="SUPFAM" id="SSF51735">
    <property type="entry name" value="NAD(P)-binding Rossmann-fold domains"/>
    <property type="match status" value="1"/>
</dbReference>
<evidence type="ECO:0000256" key="1">
    <source>
        <dbReference type="ARBA" id="ARBA00006484"/>
    </source>
</evidence>
<gene>
    <name evidence="4" type="ORF">ASZ90_005895</name>
</gene>
<dbReference type="Pfam" id="PF13561">
    <property type="entry name" value="adh_short_C2"/>
    <property type="match status" value="1"/>
</dbReference>
<sequence length="243" mass="26308">MMIEKPVVLVTGGATGIGAACCRALAAEGFHVGIHYNKSAERAQKLLEEVKDGFLIQADLSDIQQVDALIGKLKDSVGRVDVLVNNAGQSINADIISMKVEQFDAQRVLTRGVWYLTKRILRQFMIRNSAGRIINISSVVGHTGNAGQIPYTMEKAALDAFTKSLARELKGRNILVNSVAPGFIDTEMTKELPQEVKNKIMDEIILGRIGKPEEVAEVVSFLATRGNYITGSVIHVNGGLYGG</sequence>
<dbReference type="InterPro" id="IPR050259">
    <property type="entry name" value="SDR"/>
</dbReference>
<comment type="caution">
    <text evidence="4">The sequence shown here is derived from an EMBL/GenBank/DDBJ whole genome shotgun (WGS) entry which is preliminary data.</text>
</comment>
<dbReference type="InterPro" id="IPR057326">
    <property type="entry name" value="KR_dom"/>
</dbReference>
<comment type="similarity">
    <text evidence="1">Belongs to the short-chain dehydrogenases/reductases (SDR) family.</text>
</comment>
<dbReference type="EC" id="1.1.1.100" evidence="4"/>
<evidence type="ECO:0000256" key="2">
    <source>
        <dbReference type="ARBA" id="ARBA00023002"/>
    </source>
</evidence>
<name>A0A0W8FTU5_9ZZZZ</name>
<dbReference type="Gene3D" id="3.40.50.720">
    <property type="entry name" value="NAD(P)-binding Rossmann-like Domain"/>
    <property type="match status" value="1"/>
</dbReference>
<evidence type="ECO:0000313" key="4">
    <source>
        <dbReference type="EMBL" id="KUG24298.1"/>
    </source>
</evidence>
<dbReference type="PRINTS" id="PR00080">
    <property type="entry name" value="SDRFAMILY"/>
</dbReference>